<proteinExistence type="predicted"/>
<evidence type="ECO:0000256" key="6">
    <source>
        <dbReference type="SAM" id="MobiDB-lite"/>
    </source>
</evidence>
<protein>
    <submittedName>
        <fullName evidence="9">Major Facilitator Superfamily protein</fullName>
    </submittedName>
</protein>
<dbReference type="GO" id="GO:0046677">
    <property type="term" value="P:response to antibiotic"/>
    <property type="evidence" value="ECO:0007669"/>
    <property type="project" value="UniProtKB-KW"/>
</dbReference>
<dbReference type="SUPFAM" id="SSF103473">
    <property type="entry name" value="MFS general substrate transporter"/>
    <property type="match status" value="1"/>
</dbReference>
<dbReference type="Pfam" id="PF07690">
    <property type="entry name" value="MFS_1"/>
    <property type="match status" value="2"/>
</dbReference>
<feature type="transmembrane region" description="Helical" evidence="7">
    <location>
        <begin position="391"/>
        <end position="413"/>
    </location>
</feature>
<dbReference type="Proteomes" id="UP000181951">
    <property type="component" value="Unassembled WGS sequence"/>
</dbReference>
<dbReference type="Gene3D" id="1.20.1250.20">
    <property type="entry name" value="MFS general substrate transporter like domains"/>
    <property type="match status" value="2"/>
</dbReference>
<feature type="transmembrane region" description="Helical" evidence="7">
    <location>
        <begin position="361"/>
        <end position="379"/>
    </location>
</feature>
<keyword evidence="5" id="KW-0046">Antibiotic resistance</keyword>
<dbReference type="AlphaFoldDB" id="A0A1H8J1B5"/>
<name>A0A1H8J1B5_9ACTN</name>
<dbReference type="PANTHER" id="PTHR42718:SF39">
    <property type="entry name" value="ACTINORHODIN TRANSPORTER-RELATED"/>
    <property type="match status" value="1"/>
</dbReference>
<dbReference type="CDD" id="cd17321">
    <property type="entry name" value="MFS_MMR_MDR_like"/>
    <property type="match status" value="1"/>
</dbReference>
<feature type="transmembrane region" description="Helical" evidence="7">
    <location>
        <begin position="101"/>
        <end position="120"/>
    </location>
</feature>
<gene>
    <name evidence="9" type="ORF">SAMN05216267_100982</name>
</gene>
<reference evidence="9 10" key="1">
    <citation type="submission" date="2016-10" db="EMBL/GenBank/DDBJ databases">
        <authorList>
            <person name="de Groot N.N."/>
        </authorList>
    </citation>
    <scope>NUCLEOTIDE SEQUENCE [LARGE SCALE GENOMIC DNA]</scope>
    <source>
        <strain evidence="9 10">CGMCC 4.2026</strain>
    </source>
</reference>
<evidence type="ECO:0000313" key="10">
    <source>
        <dbReference type="Proteomes" id="UP000181951"/>
    </source>
</evidence>
<evidence type="ECO:0000256" key="7">
    <source>
        <dbReference type="SAM" id="Phobius"/>
    </source>
</evidence>
<feature type="transmembrane region" description="Helical" evidence="7">
    <location>
        <begin position="159"/>
        <end position="184"/>
    </location>
</feature>
<feature type="transmembrane region" description="Helical" evidence="7">
    <location>
        <begin position="229"/>
        <end position="247"/>
    </location>
</feature>
<feature type="transmembrane region" description="Helical" evidence="7">
    <location>
        <begin position="70"/>
        <end position="89"/>
    </location>
</feature>
<keyword evidence="3 7" id="KW-1133">Transmembrane helix</keyword>
<dbReference type="PROSITE" id="PS50850">
    <property type="entry name" value="MFS"/>
    <property type="match status" value="1"/>
</dbReference>
<feature type="transmembrane region" description="Helical" evidence="7">
    <location>
        <begin position="332"/>
        <end position="349"/>
    </location>
</feature>
<keyword evidence="4 7" id="KW-0472">Membrane</keyword>
<evidence type="ECO:0000256" key="2">
    <source>
        <dbReference type="ARBA" id="ARBA00022692"/>
    </source>
</evidence>
<dbReference type="STRING" id="310780.SAMN05216267_100982"/>
<sequence>MPSAASRVSAAQGAPAGTPASTGQDSPAAPGPRGLLPLVLTGQFMATLDVSIVNVAARTIQRDLHASGPALQVIVAGYTVVYAVLLISSARLGGRHGYGRLFLTGTALFTAASLACGLAPGAGWLIGFRLVQGTGAALLVPQVMSLIQHSLTGPSRVRALGVYTAVLAAGAVVGQILGGVLVGADLFGSGWRAVFLVNVPVGGVLLAAGRRLLPAVEGTRARRLDLPGLLLLAAALALLVTPLVLGHETGWPAWTWAMLAASAAAFAAFVRFERRLAARGGDPLIEGRVLRSPGLVPAAAAICLVLVTFSGFLFVCALHFQGALRYGPERAGLLFVPLVVAFGLGGLYWRRLPAWLHPALPVAGLLATALGYGGLALLQRGGGQAGVAVETALAVVGLSSGVAYGPLFGLALGRVGAADAADASGLMNTVIQLGQVLGVSVIGTLFLSRVALPAASAASGRALSVATWVVAAVSVLAALCAHLARRSSEARAVLPPRPAA</sequence>
<evidence type="ECO:0000259" key="8">
    <source>
        <dbReference type="PROSITE" id="PS50850"/>
    </source>
</evidence>
<evidence type="ECO:0000313" key="9">
    <source>
        <dbReference type="EMBL" id="SEN74076.1"/>
    </source>
</evidence>
<dbReference type="GO" id="GO:0022857">
    <property type="term" value="F:transmembrane transporter activity"/>
    <property type="evidence" value="ECO:0007669"/>
    <property type="project" value="InterPro"/>
</dbReference>
<comment type="subcellular location">
    <subcellularLocation>
        <location evidence="1">Cell membrane</location>
        <topology evidence="1">Multi-pass membrane protein</topology>
    </subcellularLocation>
</comment>
<dbReference type="EMBL" id="FODD01000009">
    <property type="protein sequence ID" value="SEN74076.1"/>
    <property type="molecule type" value="Genomic_DNA"/>
</dbReference>
<dbReference type="InterPro" id="IPR036259">
    <property type="entry name" value="MFS_trans_sf"/>
</dbReference>
<feature type="transmembrane region" description="Helical" evidence="7">
    <location>
        <begin position="293"/>
        <end position="320"/>
    </location>
</feature>
<dbReference type="GO" id="GO:0005886">
    <property type="term" value="C:plasma membrane"/>
    <property type="evidence" value="ECO:0007669"/>
    <property type="project" value="UniProtKB-SubCell"/>
</dbReference>
<evidence type="ECO:0000256" key="5">
    <source>
        <dbReference type="ARBA" id="ARBA00023251"/>
    </source>
</evidence>
<dbReference type="InterPro" id="IPR011701">
    <property type="entry name" value="MFS"/>
</dbReference>
<evidence type="ECO:0000256" key="4">
    <source>
        <dbReference type="ARBA" id="ARBA00023136"/>
    </source>
</evidence>
<feature type="transmembrane region" description="Helical" evidence="7">
    <location>
        <begin position="466"/>
        <end position="484"/>
    </location>
</feature>
<dbReference type="RefSeq" id="WP_079138379.1">
    <property type="nucleotide sequence ID" value="NZ_FODD01000009.1"/>
</dbReference>
<feature type="domain" description="Major facilitator superfamily (MFS) profile" evidence="8">
    <location>
        <begin position="35"/>
        <end position="489"/>
    </location>
</feature>
<evidence type="ECO:0000256" key="1">
    <source>
        <dbReference type="ARBA" id="ARBA00004651"/>
    </source>
</evidence>
<keyword evidence="10" id="KW-1185">Reference proteome</keyword>
<feature type="transmembrane region" description="Helical" evidence="7">
    <location>
        <begin position="253"/>
        <end position="272"/>
    </location>
</feature>
<feature type="transmembrane region" description="Helical" evidence="7">
    <location>
        <begin position="190"/>
        <end position="208"/>
    </location>
</feature>
<accession>A0A1H8J1B5</accession>
<dbReference type="InterPro" id="IPR020846">
    <property type="entry name" value="MFS_dom"/>
</dbReference>
<keyword evidence="2 7" id="KW-0812">Transmembrane</keyword>
<feature type="region of interest" description="Disordered" evidence="6">
    <location>
        <begin position="1"/>
        <end position="29"/>
    </location>
</feature>
<dbReference type="PANTHER" id="PTHR42718">
    <property type="entry name" value="MAJOR FACILITATOR SUPERFAMILY MULTIDRUG TRANSPORTER MFSC"/>
    <property type="match status" value="1"/>
</dbReference>
<dbReference type="OrthoDB" id="783189at2"/>
<organism evidence="9 10">
    <name type="scientific">Actinacidiphila rubida</name>
    <dbReference type="NCBI Taxonomy" id="310780"/>
    <lineage>
        <taxon>Bacteria</taxon>
        <taxon>Bacillati</taxon>
        <taxon>Actinomycetota</taxon>
        <taxon>Actinomycetes</taxon>
        <taxon>Kitasatosporales</taxon>
        <taxon>Streptomycetaceae</taxon>
        <taxon>Actinacidiphila</taxon>
    </lineage>
</organism>
<feature type="transmembrane region" description="Helical" evidence="7">
    <location>
        <begin position="425"/>
        <end position="446"/>
    </location>
</feature>
<evidence type="ECO:0000256" key="3">
    <source>
        <dbReference type="ARBA" id="ARBA00022989"/>
    </source>
</evidence>